<dbReference type="Proteomes" id="UP000305526">
    <property type="component" value="Unassembled WGS sequence"/>
</dbReference>
<sequence length="127" mass="14019">MLDQQNRQQFLDHLAAQLGRPPRKTVAGHYSSVTAQPTTRLTDLTADQRCEEFVKVAQEVMAVECSVTTPSEAATALLALCEQQHGGDVILNDDPRLNQYGLTQAVQAHYPTHIWSAQSAVENRTFA</sequence>
<reference evidence="1 2" key="1">
    <citation type="submission" date="2019-05" db="EMBL/GenBank/DDBJ databases">
        <title>Pasteurellaceae isolates from reptiles.</title>
        <authorList>
            <person name="Bojesen A.M."/>
            <person name="Lund E."/>
        </authorList>
    </citation>
    <scope>NUCLEOTIDE SEQUENCE [LARGE SCALE GENOMIC DNA]</scope>
    <source>
        <strain evidence="1 2">ELNT2x</strain>
    </source>
</reference>
<proteinExistence type="predicted"/>
<evidence type="ECO:0000313" key="1">
    <source>
        <dbReference type="EMBL" id="TNG91341.1"/>
    </source>
</evidence>
<name>A0ABY2XTR9_9PAST</name>
<organism evidence="1 2">
    <name type="scientific">Testudinibacter aquarius</name>
    <dbReference type="NCBI Taxonomy" id="1524974"/>
    <lineage>
        <taxon>Bacteria</taxon>
        <taxon>Pseudomonadati</taxon>
        <taxon>Pseudomonadota</taxon>
        <taxon>Gammaproteobacteria</taxon>
        <taxon>Pasteurellales</taxon>
        <taxon>Pasteurellaceae</taxon>
        <taxon>Testudinibacter</taxon>
    </lineage>
</organism>
<gene>
    <name evidence="1" type="ORF">FHQ21_07920</name>
</gene>
<dbReference type="EMBL" id="VDGV01000068">
    <property type="protein sequence ID" value="TNG91341.1"/>
    <property type="molecule type" value="Genomic_DNA"/>
</dbReference>
<accession>A0ABY2XTR9</accession>
<evidence type="ECO:0000313" key="2">
    <source>
        <dbReference type="Proteomes" id="UP000305526"/>
    </source>
</evidence>
<comment type="caution">
    <text evidence="1">The sequence shown here is derived from an EMBL/GenBank/DDBJ whole genome shotgun (WGS) entry which is preliminary data.</text>
</comment>
<feature type="non-terminal residue" evidence="1">
    <location>
        <position position="127"/>
    </location>
</feature>
<keyword evidence="2" id="KW-1185">Reference proteome</keyword>
<protein>
    <submittedName>
        <fullName evidence="1">Lactate utilization protein C</fullName>
    </submittedName>
</protein>